<dbReference type="InterPro" id="IPR055681">
    <property type="entry name" value="DUF7257"/>
</dbReference>
<name>A0A5J6TGB9_9CAUD</name>
<dbReference type="Gene3D" id="2.60.120.260">
    <property type="entry name" value="Galactose-binding domain-like"/>
    <property type="match status" value="1"/>
</dbReference>
<organism evidence="2 3">
    <name type="scientific">Mycobacterium phage MalagasyRose</name>
    <dbReference type="NCBI Taxonomy" id="2599870"/>
    <lineage>
        <taxon>Viruses</taxon>
        <taxon>Duplodnaviria</taxon>
        <taxon>Heunggongvirae</taxon>
        <taxon>Uroviricota</taxon>
        <taxon>Caudoviricetes</taxon>
        <taxon>Malagasyrosevirus</taxon>
        <taxon>Malagasyrosevirus malagasyrose</taxon>
    </lineage>
</organism>
<dbReference type="KEGG" id="vg:80019502"/>
<gene>
    <name evidence="2" type="primary">27</name>
    <name evidence="2" type="ORF">PBI_MALAGASYROSE_27</name>
</gene>
<evidence type="ECO:0000313" key="3">
    <source>
        <dbReference type="Proteomes" id="UP000326279"/>
    </source>
</evidence>
<evidence type="ECO:0000313" key="2">
    <source>
        <dbReference type="EMBL" id="QFG08877.1"/>
    </source>
</evidence>
<dbReference type="Pfam" id="PF23918">
    <property type="entry name" value="DUF7257"/>
    <property type="match status" value="1"/>
</dbReference>
<dbReference type="EMBL" id="MN234170">
    <property type="protein sequence ID" value="QFG08877.1"/>
    <property type="molecule type" value="Genomic_DNA"/>
</dbReference>
<dbReference type="GeneID" id="80019502"/>
<proteinExistence type="predicted"/>
<reference evidence="2 3" key="1">
    <citation type="submission" date="2019-07" db="EMBL/GenBank/DDBJ databases">
        <authorList>
            <person name="Garlena R.A."/>
            <person name="Russell D.A."/>
            <person name="Pope W.H."/>
            <person name="Jacobs-Sera D."/>
            <person name="Hatfull G.F."/>
        </authorList>
    </citation>
    <scope>NUCLEOTIDE SEQUENCE [LARGE SCALE GENOMIC DNA]</scope>
</reference>
<accession>A0A5J6TGB9</accession>
<evidence type="ECO:0000259" key="1">
    <source>
        <dbReference type="Pfam" id="PF23918"/>
    </source>
</evidence>
<dbReference type="Proteomes" id="UP000326279">
    <property type="component" value="Segment"/>
</dbReference>
<dbReference type="RefSeq" id="YP_010754899.1">
    <property type="nucleotide sequence ID" value="NC_073465.1"/>
</dbReference>
<sequence>MPRGLDPIGAQLKTEHDPGIRILHTPPKRTPPTPEQILQQWAESWQTIGIPAIKNVTGLDFASPEALIVSLGELIVSGISLPDLSKMFGFVDIPETLEQLSSWLRPHLFGQIPAWRLGNIPAAHIGNFNPELLDDPGFDFASTIADNPAYTWDGTVGRGGTPIGSAHTTADGTTRVLRSNRFEVSAGQKLSVKAYAFWEGLTYTAGAGGPIRLSVTLYNGDTITGSYVVSSVSPASTDAADWVMLAGEYQIASGATVTHAAVMLSVGSEATAGGVWFDDGSARKVGLISQALVNGLQAALQDAADRWQALVDGAWQAITGGTGTNKLLDDLKAALQAIPQGNIQNLPAALEAAGGAIADAIVHAMGGTGTGHDAGDVLTALLNIPQNLVHGLEDELADLGDAAADVHDDVRATWRKFLSALTGNDEDAGATAQKNADQLAAVVANLAAAAASVSALETNLNQANGVHGGDLFERDNPTGIDPGWSVSNGQPASTHGTYIAANGQAQWDKHASAPSPQTTICVRTDPADAKTVSLYQVITRTIGTQVRHSRCRDYIFGRVSDDRLSYVYADFWTDENDGINYRYYVQIKYVTNGVAGSLGSPVLLAQAESVAMRHSLVCGTGGGLRVFRVLRNGIPVLTVTDTGNVTNVASDCRGWGFGGQTGTYLGSQVAPSAVTGISVDDDDPSAITGTTFRAYRANTAYSADAPQTPVTGTGGPLPNNVFDTVDYITSDLVWNATTSELLVTKSATYAISARYDMGSGAGWVEIFLNGVLSISLGGQPDAGIGSRISALHGSTTKYLAAGTVIRFGILINTAGGVKGSADGRKSWVAVARMG</sequence>
<feature type="domain" description="DUF7257" evidence="1">
    <location>
        <begin position="441"/>
        <end position="684"/>
    </location>
</feature>
<keyword evidence="3" id="KW-1185">Reference proteome</keyword>
<protein>
    <submittedName>
        <fullName evidence="2">Minor tail protein</fullName>
    </submittedName>
</protein>